<dbReference type="GO" id="GO:0008176">
    <property type="term" value="F:tRNA (guanine(46)-N7)-methyltransferase activity"/>
    <property type="evidence" value="ECO:0007669"/>
    <property type="project" value="UniProtKB-EC"/>
</dbReference>
<evidence type="ECO:0000256" key="9">
    <source>
        <dbReference type="ARBA" id="ARBA00022777"/>
    </source>
</evidence>
<dbReference type="Gene3D" id="3.40.50.1260">
    <property type="entry name" value="Phosphoglycerate kinase, N-terminal domain"/>
    <property type="match status" value="2"/>
</dbReference>
<dbReference type="Proteomes" id="UP001206925">
    <property type="component" value="Unassembled WGS sequence"/>
</dbReference>
<evidence type="ECO:0000256" key="4">
    <source>
        <dbReference type="ARBA" id="ARBA00022603"/>
    </source>
</evidence>
<dbReference type="FunFam" id="3.40.50.150:FF:000194">
    <property type="entry name" value="Phosphoglycerate kinase"/>
    <property type="match status" value="1"/>
</dbReference>
<dbReference type="Gene3D" id="3.40.50.150">
    <property type="entry name" value="Vaccinia Virus protein VP39"/>
    <property type="match status" value="1"/>
</dbReference>
<dbReference type="SUPFAM" id="SSF53335">
    <property type="entry name" value="S-adenosyl-L-methionine-dependent methyltransferases"/>
    <property type="match status" value="1"/>
</dbReference>
<comment type="cofactor">
    <cofactor evidence="2">
        <name>Mg(2+)</name>
        <dbReference type="ChEBI" id="CHEBI:18420"/>
    </cofactor>
</comment>
<keyword evidence="15" id="KW-1185">Reference proteome</keyword>
<accession>A0AAD5BM53</accession>
<keyword evidence="8" id="KW-0547">Nucleotide-binding</keyword>
<dbReference type="PANTHER" id="PTHR11406">
    <property type="entry name" value="PHOSPHOGLYCERATE KINASE"/>
    <property type="match status" value="1"/>
</dbReference>
<evidence type="ECO:0000256" key="2">
    <source>
        <dbReference type="ARBA" id="ARBA00001946"/>
    </source>
</evidence>
<dbReference type="InterPro" id="IPR003358">
    <property type="entry name" value="tRNA_(Gua-N-7)_MeTrfase_Trmb"/>
</dbReference>
<dbReference type="GO" id="GO:0006094">
    <property type="term" value="P:gluconeogenesis"/>
    <property type="evidence" value="ECO:0007669"/>
    <property type="project" value="TreeGrafter"/>
</dbReference>
<dbReference type="CDD" id="cd02440">
    <property type="entry name" value="AdoMet_MTases"/>
    <property type="match status" value="1"/>
</dbReference>
<evidence type="ECO:0000256" key="6">
    <source>
        <dbReference type="ARBA" id="ARBA00022691"/>
    </source>
</evidence>
<organism evidence="14 15">
    <name type="scientific">Ambrosia artemisiifolia</name>
    <name type="common">Common ragweed</name>
    <dbReference type="NCBI Taxonomy" id="4212"/>
    <lineage>
        <taxon>Eukaryota</taxon>
        <taxon>Viridiplantae</taxon>
        <taxon>Streptophyta</taxon>
        <taxon>Embryophyta</taxon>
        <taxon>Tracheophyta</taxon>
        <taxon>Spermatophyta</taxon>
        <taxon>Magnoliopsida</taxon>
        <taxon>eudicotyledons</taxon>
        <taxon>Gunneridae</taxon>
        <taxon>Pentapetalae</taxon>
        <taxon>asterids</taxon>
        <taxon>campanulids</taxon>
        <taxon>Asterales</taxon>
        <taxon>Asteraceae</taxon>
        <taxon>Asteroideae</taxon>
        <taxon>Heliantheae alliance</taxon>
        <taxon>Heliantheae</taxon>
        <taxon>Ambrosia</taxon>
    </lineage>
</organism>
<dbReference type="GO" id="GO:0005524">
    <property type="term" value="F:ATP binding"/>
    <property type="evidence" value="ECO:0007669"/>
    <property type="project" value="UniProtKB-KW"/>
</dbReference>
<proteinExistence type="inferred from homology"/>
<protein>
    <recommendedName>
        <fullName evidence="12">Phosphoglycerate kinase</fullName>
        <ecNumber evidence="12">2.7.2.3</ecNumber>
    </recommendedName>
</protein>
<dbReference type="InterPro" id="IPR036043">
    <property type="entry name" value="Phosphoglycerate_kinase_sf"/>
</dbReference>
<dbReference type="PANTHER" id="PTHR11406:SF32">
    <property type="entry name" value="PHOSPHOGLYCERATE KINASE"/>
    <property type="match status" value="1"/>
</dbReference>
<keyword evidence="10" id="KW-0067">ATP-binding</keyword>
<evidence type="ECO:0000256" key="12">
    <source>
        <dbReference type="RuleBase" id="RU000532"/>
    </source>
</evidence>
<dbReference type="PRINTS" id="PR00477">
    <property type="entry name" value="PHGLYCKINASE"/>
</dbReference>
<comment type="similarity">
    <text evidence="3 12">Belongs to the phosphoglycerate kinase family.</text>
</comment>
<evidence type="ECO:0000256" key="11">
    <source>
        <dbReference type="ARBA" id="ARBA00022842"/>
    </source>
</evidence>
<dbReference type="PROSITE" id="PS51625">
    <property type="entry name" value="SAM_MT_TRMB"/>
    <property type="match status" value="1"/>
</dbReference>
<evidence type="ECO:0000256" key="8">
    <source>
        <dbReference type="ARBA" id="ARBA00022741"/>
    </source>
</evidence>
<dbReference type="InterPro" id="IPR015824">
    <property type="entry name" value="Phosphoglycerate_kinase_N"/>
</dbReference>
<dbReference type="InterPro" id="IPR029063">
    <property type="entry name" value="SAM-dependent_MTases_sf"/>
</dbReference>
<evidence type="ECO:0000313" key="15">
    <source>
        <dbReference type="Proteomes" id="UP001206925"/>
    </source>
</evidence>
<dbReference type="GO" id="GO:0006096">
    <property type="term" value="P:glycolytic process"/>
    <property type="evidence" value="ECO:0007669"/>
    <property type="project" value="InterPro"/>
</dbReference>
<comment type="caution">
    <text evidence="14">The sequence shown here is derived from an EMBL/GenBank/DDBJ whole genome shotgun (WGS) entry which is preliminary data.</text>
</comment>
<evidence type="ECO:0000256" key="7">
    <source>
        <dbReference type="ARBA" id="ARBA00022694"/>
    </source>
</evidence>
<dbReference type="Pfam" id="PF00162">
    <property type="entry name" value="PGK"/>
    <property type="match status" value="1"/>
</dbReference>
<keyword evidence="7" id="KW-0819">tRNA processing</keyword>
<comment type="catalytic activity">
    <reaction evidence="12">
        <text>(2R)-3-phosphoglycerate + ATP = (2R)-3-phospho-glyceroyl phosphate + ADP</text>
        <dbReference type="Rhea" id="RHEA:14801"/>
        <dbReference type="ChEBI" id="CHEBI:30616"/>
        <dbReference type="ChEBI" id="CHEBI:57604"/>
        <dbReference type="ChEBI" id="CHEBI:58272"/>
        <dbReference type="ChEBI" id="CHEBI:456216"/>
        <dbReference type="EC" id="2.7.2.3"/>
    </reaction>
</comment>
<sequence>MSRILDIHHCPPTYSFMFFTSKSQYFITNHVHFKKQQAVPSSLQAFSSEMGLDHLTERCSFSNKVKGEEGNVYDTLPHVRYLREFQKDELIGKVVMVRFDSNVLLGEKRDQQAKLFDSAVLTVKYLYEAGAMVILVGSWSVKTNSKLRSADSVSAYLSSILELRVVPVKSFLGRKQPTTENSRTQSIFLLENLSQVKEDVANCSRFSEQLCAGVDIFVNDAFSQSHKVLGSTVGVTSFCYASLAGFQFEESLVQLKNAFGTKKNPYIAMIGGGNLVEKAAAVHYLVSSADGLVFVGNMAFQIMHALELPVPRRLVEVGAFTEATRIIQFANSRNIPILFPKDFWCRNGHLKKAELVPVHGILEGWSPIALGPNSLEEITTLLSKSKKVVWIGPVKFDSAIQDSSGTSILVKTLRKLSQRNCDVTVVGNTACKALMGESAVLSSCNIIENASVVWEFLKGRKLPGLIALDRGYPFSIDWHAIYADPTQPLLVDIGSGNGLFLFGMAKKRKDMNFLGLEMNGKLVKRCLEAVHQSGLKNGHFIETNATSTFRSIVSGYPGKLVLASIQCPNPDFNKPEHRWKMVQRSLIEAIRDRLSSKGKVFLQSDIEAVALRMKQQFLKYGNGEFTIDHQEEWLRENPFGVQSDWEQHVLRRGVPMYRLMLSKCREEPKFKHYLHIV</sequence>
<dbReference type="GO" id="GO:0043531">
    <property type="term" value="F:ADP binding"/>
    <property type="evidence" value="ECO:0007669"/>
    <property type="project" value="TreeGrafter"/>
</dbReference>
<dbReference type="GO" id="GO:0004618">
    <property type="term" value="F:phosphoglycerate kinase activity"/>
    <property type="evidence" value="ECO:0007669"/>
    <property type="project" value="UniProtKB-EC"/>
</dbReference>
<evidence type="ECO:0000256" key="1">
    <source>
        <dbReference type="ARBA" id="ARBA00000142"/>
    </source>
</evidence>
<evidence type="ECO:0000256" key="3">
    <source>
        <dbReference type="ARBA" id="ARBA00008982"/>
    </source>
</evidence>
<evidence type="ECO:0000256" key="13">
    <source>
        <dbReference type="RuleBase" id="RU000696"/>
    </source>
</evidence>
<dbReference type="Pfam" id="PF02390">
    <property type="entry name" value="Methyltransf_4"/>
    <property type="match status" value="1"/>
</dbReference>
<dbReference type="GO" id="GO:0005829">
    <property type="term" value="C:cytosol"/>
    <property type="evidence" value="ECO:0007669"/>
    <property type="project" value="TreeGrafter"/>
</dbReference>
<dbReference type="InterPro" id="IPR001576">
    <property type="entry name" value="Phosphoglycerate_kinase"/>
</dbReference>
<name>A0AAD5BM53_AMBAR</name>
<keyword evidence="11" id="KW-0460">Magnesium</keyword>
<evidence type="ECO:0000256" key="5">
    <source>
        <dbReference type="ARBA" id="ARBA00022679"/>
    </source>
</evidence>
<dbReference type="AlphaFoldDB" id="A0AAD5BM53"/>
<keyword evidence="5 12" id="KW-0808">Transferase</keyword>
<comment type="catalytic activity">
    <reaction evidence="1">
        <text>guanosine(46) in tRNA + S-adenosyl-L-methionine = N(7)-methylguanosine(46) in tRNA + S-adenosyl-L-homocysteine</text>
        <dbReference type="Rhea" id="RHEA:42708"/>
        <dbReference type="Rhea" id="RHEA-COMP:10188"/>
        <dbReference type="Rhea" id="RHEA-COMP:10189"/>
        <dbReference type="ChEBI" id="CHEBI:57856"/>
        <dbReference type="ChEBI" id="CHEBI:59789"/>
        <dbReference type="ChEBI" id="CHEBI:74269"/>
        <dbReference type="ChEBI" id="CHEBI:74480"/>
        <dbReference type="EC" id="2.1.1.33"/>
    </reaction>
</comment>
<gene>
    <name evidence="14" type="ORF">M8C21_007901</name>
</gene>
<comment type="subunit">
    <text evidence="13">Monomer.</text>
</comment>
<keyword evidence="9 12" id="KW-0418">Kinase</keyword>
<evidence type="ECO:0000313" key="14">
    <source>
        <dbReference type="EMBL" id="KAI7725885.1"/>
    </source>
</evidence>
<dbReference type="EMBL" id="JAMZMK010011836">
    <property type="protein sequence ID" value="KAI7725885.1"/>
    <property type="molecule type" value="Genomic_DNA"/>
</dbReference>
<dbReference type="EC" id="2.7.2.3" evidence="12"/>
<evidence type="ECO:0000256" key="10">
    <source>
        <dbReference type="ARBA" id="ARBA00022840"/>
    </source>
</evidence>
<keyword evidence="6" id="KW-0949">S-adenosyl-L-methionine</keyword>
<dbReference type="SUPFAM" id="SSF53748">
    <property type="entry name" value="Phosphoglycerate kinase"/>
    <property type="match status" value="1"/>
</dbReference>
<reference evidence="14" key="1">
    <citation type="submission" date="2022-06" db="EMBL/GenBank/DDBJ databases">
        <title>Uncovering the hologenomic basis of an extraordinary plant invasion.</title>
        <authorList>
            <person name="Bieker V.C."/>
            <person name="Martin M.D."/>
            <person name="Gilbert T."/>
            <person name="Hodgins K."/>
            <person name="Battlay P."/>
            <person name="Petersen B."/>
            <person name="Wilson J."/>
        </authorList>
    </citation>
    <scope>NUCLEOTIDE SEQUENCE</scope>
    <source>
        <strain evidence="14">AA19_3_7</strain>
        <tissue evidence="14">Leaf</tissue>
    </source>
</reference>
<keyword evidence="4" id="KW-0489">Methyltransferase</keyword>